<keyword evidence="3 6" id="KW-0812">Transmembrane</keyword>
<feature type="transmembrane region" description="Helical" evidence="6">
    <location>
        <begin position="69"/>
        <end position="87"/>
    </location>
</feature>
<feature type="transmembrane region" description="Helical" evidence="6">
    <location>
        <begin position="12"/>
        <end position="31"/>
    </location>
</feature>
<keyword evidence="5 6" id="KW-0472">Membrane</keyword>
<accession>A0A401UI48</accession>
<reference evidence="7 8" key="1">
    <citation type="submission" date="2018-11" db="EMBL/GenBank/DDBJ databases">
        <title>Genome sequencing and assembly of Clostridium tagluense strain A121.</title>
        <authorList>
            <person name="Murakami T."/>
            <person name="Segawa T."/>
            <person name="Shcherbakova V.A."/>
            <person name="Mori H."/>
            <person name="Yoshimura Y."/>
        </authorList>
    </citation>
    <scope>NUCLEOTIDE SEQUENCE [LARGE SCALE GENOMIC DNA]</scope>
    <source>
        <strain evidence="7 8">A121</strain>
    </source>
</reference>
<evidence type="ECO:0000256" key="5">
    <source>
        <dbReference type="ARBA" id="ARBA00023136"/>
    </source>
</evidence>
<proteinExistence type="predicted"/>
<evidence type="ECO:0008006" key="9">
    <source>
        <dbReference type="Google" id="ProtNLM"/>
    </source>
</evidence>
<evidence type="ECO:0000256" key="3">
    <source>
        <dbReference type="ARBA" id="ARBA00022692"/>
    </source>
</evidence>
<sequence length="206" mass="22603">MYKHLIEGLLVGFAYVAPIGTQNIFVINTAIRKSRLKAYQVAFITIFFDISLAVSCFFGVGALMEKFNLLKMIILLLGSIAVVYIGAGLLRQVPEVKSEETVDLNKSIIKIIGTCFAVTWLNPQAIIDGSLLLGGSRAVLPVDMGSYFIIGVCLASLIWFTLLATVVSLFKAKFNIKVIRIINLICGVVIIVYGFKLAYSFVKLII</sequence>
<feature type="transmembrane region" description="Helical" evidence="6">
    <location>
        <begin position="147"/>
        <end position="170"/>
    </location>
</feature>
<evidence type="ECO:0000256" key="4">
    <source>
        <dbReference type="ARBA" id="ARBA00022989"/>
    </source>
</evidence>
<comment type="caution">
    <text evidence="7">The sequence shown here is derived from an EMBL/GenBank/DDBJ whole genome shotgun (WGS) entry which is preliminary data.</text>
</comment>
<dbReference type="GO" id="GO:0015171">
    <property type="term" value="F:amino acid transmembrane transporter activity"/>
    <property type="evidence" value="ECO:0007669"/>
    <property type="project" value="TreeGrafter"/>
</dbReference>
<dbReference type="OrthoDB" id="5638726at2"/>
<dbReference type="PANTHER" id="PTHR30086">
    <property type="entry name" value="ARGININE EXPORTER PROTEIN ARGO"/>
    <property type="match status" value="1"/>
</dbReference>
<evidence type="ECO:0000313" key="8">
    <source>
        <dbReference type="Proteomes" id="UP000287872"/>
    </source>
</evidence>
<evidence type="ECO:0000256" key="2">
    <source>
        <dbReference type="ARBA" id="ARBA00022475"/>
    </source>
</evidence>
<dbReference type="EMBL" id="BHYK01000004">
    <property type="protein sequence ID" value="GCD09228.1"/>
    <property type="molecule type" value="Genomic_DNA"/>
</dbReference>
<dbReference type="GO" id="GO:0005886">
    <property type="term" value="C:plasma membrane"/>
    <property type="evidence" value="ECO:0007669"/>
    <property type="project" value="UniProtKB-SubCell"/>
</dbReference>
<dbReference type="RefSeq" id="WP_124998442.1">
    <property type="nucleotide sequence ID" value="NZ_BHYK01000004.1"/>
</dbReference>
<gene>
    <name evidence="7" type="ORF">Ctaglu_08510</name>
</gene>
<keyword evidence="8" id="KW-1185">Reference proteome</keyword>
<keyword evidence="2" id="KW-1003">Cell membrane</keyword>
<evidence type="ECO:0000256" key="1">
    <source>
        <dbReference type="ARBA" id="ARBA00004651"/>
    </source>
</evidence>
<feature type="transmembrane region" description="Helical" evidence="6">
    <location>
        <begin position="182"/>
        <end position="202"/>
    </location>
</feature>
<feature type="transmembrane region" description="Helical" evidence="6">
    <location>
        <begin position="38"/>
        <end position="63"/>
    </location>
</feature>
<comment type="subcellular location">
    <subcellularLocation>
        <location evidence="1">Cell membrane</location>
        <topology evidence="1">Multi-pass membrane protein</topology>
    </subcellularLocation>
</comment>
<dbReference type="AlphaFoldDB" id="A0A401UI48"/>
<organism evidence="7 8">
    <name type="scientific">Clostridium tagluense</name>
    <dbReference type="NCBI Taxonomy" id="360422"/>
    <lineage>
        <taxon>Bacteria</taxon>
        <taxon>Bacillati</taxon>
        <taxon>Bacillota</taxon>
        <taxon>Clostridia</taxon>
        <taxon>Eubacteriales</taxon>
        <taxon>Clostridiaceae</taxon>
        <taxon>Clostridium</taxon>
    </lineage>
</organism>
<dbReference type="InterPro" id="IPR001123">
    <property type="entry name" value="LeuE-type"/>
</dbReference>
<dbReference type="Pfam" id="PF01810">
    <property type="entry name" value="LysE"/>
    <property type="match status" value="1"/>
</dbReference>
<evidence type="ECO:0000313" key="7">
    <source>
        <dbReference type="EMBL" id="GCD09228.1"/>
    </source>
</evidence>
<evidence type="ECO:0000256" key="6">
    <source>
        <dbReference type="SAM" id="Phobius"/>
    </source>
</evidence>
<dbReference type="Proteomes" id="UP000287872">
    <property type="component" value="Unassembled WGS sequence"/>
</dbReference>
<dbReference type="PANTHER" id="PTHR30086:SF20">
    <property type="entry name" value="ARGININE EXPORTER PROTEIN ARGO-RELATED"/>
    <property type="match status" value="1"/>
</dbReference>
<name>A0A401UI48_9CLOT</name>
<protein>
    <recommendedName>
        <fullName evidence="9">L-lysine permease</fullName>
    </recommendedName>
</protein>
<feature type="transmembrane region" description="Helical" evidence="6">
    <location>
        <begin position="108"/>
        <end position="127"/>
    </location>
</feature>
<keyword evidence="4 6" id="KW-1133">Transmembrane helix</keyword>